<dbReference type="Proteomes" id="UP000887565">
    <property type="component" value="Unplaced"/>
</dbReference>
<protein>
    <submittedName>
        <fullName evidence="2">Uncharacterized protein</fullName>
    </submittedName>
</protein>
<evidence type="ECO:0000313" key="2">
    <source>
        <dbReference type="WBParaSite" id="nRc.2.0.1.t42265-RA"/>
    </source>
</evidence>
<reference evidence="2" key="1">
    <citation type="submission" date="2022-11" db="UniProtKB">
        <authorList>
            <consortium name="WormBaseParasite"/>
        </authorList>
    </citation>
    <scope>IDENTIFICATION</scope>
</reference>
<name>A0A915KTL4_ROMCU</name>
<sequence length="205" mass="22902">MSDFIEEMAPIGKNCVPLPIRNETVDCPLNGRDSVFRITNAVFQICNFYGEDKGQSEFGFSLEKWNFIRGFALTAIKEHVDSMSTINICGCCLEDNKDGKCGDYEMRGYARSSCGKHVMRAIGKTLNTNSIINSLKSKEMETTDKNLCRPVDTLFEGRSIVLSKESSVHVKKNCFHKGHNQVTDQHAVLKLCGLDEKKPGFCGCK</sequence>
<accession>A0A915KTL4</accession>
<proteinExistence type="predicted"/>
<organism evidence="1 2">
    <name type="scientific">Romanomermis culicivorax</name>
    <name type="common">Nematode worm</name>
    <dbReference type="NCBI Taxonomy" id="13658"/>
    <lineage>
        <taxon>Eukaryota</taxon>
        <taxon>Metazoa</taxon>
        <taxon>Ecdysozoa</taxon>
        <taxon>Nematoda</taxon>
        <taxon>Enoplea</taxon>
        <taxon>Dorylaimia</taxon>
        <taxon>Mermithida</taxon>
        <taxon>Mermithoidea</taxon>
        <taxon>Mermithidae</taxon>
        <taxon>Romanomermis</taxon>
    </lineage>
</organism>
<dbReference type="AlphaFoldDB" id="A0A915KTL4"/>
<dbReference type="WBParaSite" id="nRc.2.0.1.t42265-RA">
    <property type="protein sequence ID" value="nRc.2.0.1.t42265-RA"/>
    <property type="gene ID" value="nRc.2.0.1.g42265"/>
</dbReference>
<keyword evidence="1" id="KW-1185">Reference proteome</keyword>
<evidence type="ECO:0000313" key="1">
    <source>
        <dbReference type="Proteomes" id="UP000887565"/>
    </source>
</evidence>